<sequence>MALYINIREKLEAQKIILLVNSENSTKINLAKEANAFESMMKSNIQLILEINEEDYPIA</sequence>
<proteinExistence type="predicted"/>
<keyword evidence="2" id="KW-1185">Reference proteome</keyword>
<protein>
    <submittedName>
        <fullName evidence="1">Uncharacterized protein</fullName>
    </submittedName>
</protein>
<comment type="caution">
    <text evidence="1">The sequence shown here is derived from an EMBL/GenBank/DDBJ whole genome shotgun (WGS) entry which is preliminary data.</text>
</comment>
<evidence type="ECO:0000313" key="2">
    <source>
        <dbReference type="Proteomes" id="UP001552299"/>
    </source>
</evidence>
<evidence type="ECO:0000313" key="1">
    <source>
        <dbReference type="EMBL" id="KAL0907249.1"/>
    </source>
</evidence>
<gene>
    <name evidence="1" type="ORF">M5K25_025807</name>
</gene>
<accession>A0ABD0U4P0</accession>
<reference evidence="1 2" key="1">
    <citation type="journal article" date="2024" name="Plant Biotechnol. J.">
        <title>Dendrobium thyrsiflorum genome and its molecular insights into genes involved in important horticultural traits.</title>
        <authorList>
            <person name="Chen B."/>
            <person name="Wang J.Y."/>
            <person name="Zheng P.J."/>
            <person name="Li K.L."/>
            <person name="Liang Y.M."/>
            <person name="Chen X.F."/>
            <person name="Zhang C."/>
            <person name="Zhao X."/>
            <person name="He X."/>
            <person name="Zhang G.Q."/>
            <person name="Liu Z.J."/>
            <person name="Xu Q."/>
        </authorList>
    </citation>
    <scope>NUCLEOTIDE SEQUENCE [LARGE SCALE GENOMIC DNA]</scope>
    <source>
        <strain evidence="1">GZMU011</strain>
    </source>
</reference>
<organism evidence="1 2">
    <name type="scientific">Dendrobium thyrsiflorum</name>
    <name type="common">Pinecone-like raceme dendrobium</name>
    <name type="synonym">Orchid</name>
    <dbReference type="NCBI Taxonomy" id="117978"/>
    <lineage>
        <taxon>Eukaryota</taxon>
        <taxon>Viridiplantae</taxon>
        <taxon>Streptophyta</taxon>
        <taxon>Embryophyta</taxon>
        <taxon>Tracheophyta</taxon>
        <taxon>Spermatophyta</taxon>
        <taxon>Magnoliopsida</taxon>
        <taxon>Liliopsida</taxon>
        <taxon>Asparagales</taxon>
        <taxon>Orchidaceae</taxon>
        <taxon>Epidendroideae</taxon>
        <taxon>Malaxideae</taxon>
        <taxon>Dendrobiinae</taxon>
        <taxon>Dendrobium</taxon>
    </lineage>
</organism>
<dbReference type="EMBL" id="JANQDX010000018">
    <property type="protein sequence ID" value="KAL0907249.1"/>
    <property type="molecule type" value="Genomic_DNA"/>
</dbReference>
<name>A0ABD0U4P0_DENTH</name>
<dbReference type="AlphaFoldDB" id="A0ABD0U4P0"/>
<dbReference type="Proteomes" id="UP001552299">
    <property type="component" value="Unassembled WGS sequence"/>
</dbReference>